<dbReference type="Ensembl" id="ENSDLAT00005077625.1">
    <property type="protein sequence ID" value="ENSDLAP00005082230.1"/>
    <property type="gene ID" value="ENSDLAG00005033122.1"/>
</dbReference>
<reference evidence="3" key="2">
    <citation type="submission" date="2025-09" db="UniProtKB">
        <authorList>
            <consortium name="Ensembl"/>
        </authorList>
    </citation>
    <scope>IDENTIFICATION</scope>
</reference>
<keyword evidence="2" id="KW-0732">Signal</keyword>
<proteinExistence type="predicted"/>
<reference evidence="3" key="1">
    <citation type="submission" date="2025-08" db="UniProtKB">
        <authorList>
            <consortium name="Ensembl"/>
        </authorList>
    </citation>
    <scope>IDENTIFICATION</scope>
</reference>
<dbReference type="GeneTree" id="ENSGT00940000174774"/>
<keyword evidence="4" id="KW-1185">Reference proteome</keyword>
<organism evidence="3 4">
    <name type="scientific">Dicentrarchus labrax</name>
    <name type="common">European seabass</name>
    <name type="synonym">Morone labrax</name>
    <dbReference type="NCBI Taxonomy" id="13489"/>
    <lineage>
        <taxon>Eukaryota</taxon>
        <taxon>Metazoa</taxon>
        <taxon>Chordata</taxon>
        <taxon>Craniata</taxon>
        <taxon>Vertebrata</taxon>
        <taxon>Euteleostomi</taxon>
        <taxon>Actinopterygii</taxon>
        <taxon>Neopterygii</taxon>
        <taxon>Teleostei</taxon>
        <taxon>Neoteleostei</taxon>
        <taxon>Acanthomorphata</taxon>
        <taxon>Eupercaria</taxon>
        <taxon>Moronidae</taxon>
        <taxon>Dicentrarchus</taxon>
    </lineage>
</organism>
<feature type="chain" id="PRO_5035780066" evidence="2">
    <location>
        <begin position="19"/>
        <end position="245"/>
    </location>
</feature>
<evidence type="ECO:0000256" key="2">
    <source>
        <dbReference type="SAM" id="SignalP"/>
    </source>
</evidence>
<dbReference type="Proteomes" id="UP000694389">
    <property type="component" value="Unassembled WGS sequence"/>
</dbReference>
<accession>A0A8P4KTI3</accession>
<feature type="signal peptide" evidence="2">
    <location>
        <begin position="1"/>
        <end position="18"/>
    </location>
</feature>
<feature type="compositionally biased region" description="Pro residues" evidence="1">
    <location>
        <begin position="140"/>
        <end position="149"/>
    </location>
</feature>
<name>A0A8P4KTI3_DICLA</name>
<evidence type="ECO:0000256" key="1">
    <source>
        <dbReference type="SAM" id="MobiDB-lite"/>
    </source>
</evidence>
<evidence type="ECO:0000313" key="4">
    <source>
        <dbReference type="Proteomes" id="UP000694389"/>
    </source>
</evidence>
<dbReference type="AlphaFoldDB" id="A0A8P4KTI3"/>
<feature type="region of interest" description="Disordered" evidence="1">
    <location>
        <begin position="120"/>
        <end position="159"/>
    </location>
</feature>
<protein>
    <submittedName>
        <fullName evidence="3">Uncharacterized protein</fullName>
    </submittedName>
</protein>
<evidence type="ECO:0000313" key="3">
    <source>
        <dbReference type="Ensembl" id="ENSDLAP00005082230.1"/>
    </source>
</evidence>
<sequence length="245" mass="26525">MCHTLICFSIHLALKVMTKPKARSCPYCGASIMAGHWGQNTIKHRNGTRVVASAHVAVSKLAAFGYNPILFIGRKQKRVNTVNAEMITYMCPGGDGPVKPFLEKMSRAYEYIIKNSQRMQLPEAPSPSPTPQSTCSPSQPSSPPHPPDPSTFLPSTSHPQMDYEEETYTLTLVPVQPPSTASASPSQKTMTEIMCLKSSTFVTGVSAQCSRSPTPTISLTSATGEGKKKRKTGIFCFCATAYSSN</sequence>